<keyword evidence="3" id="KW-1185">Reference proteome</keyword>
<dbReference type="InterPro" id="IPR024535">
    <property type="entry name" value="RHGA/B-epi-like_pectate_lyase"/>
</dbReference>
<dbReference type="InterPro" id="IPR011050">
    <property type="entry name" value="Pectin_lyase_fold/virulence"/>
</dbReference>
<proteinExistence type="predicted"/>
<dbReference type="InterPro" id="IPR051262">
    <property type="entry name" value="SMP-30/CGR1_Lactonase"/>
</dbReference>
<dbReference type="InterPro" id="IPR011042">
    <property type="entry name" value="6-blade_b-propeller_TolB-like"/>
</dbReference>
<feature type="domain" description="Rhamnogalacturonase A/B/Epimerase-like pectate lyase" evidence="1">
    <location>
        <begin position="4"/>
        <end position="224"/>
    </location>
</feature>
<protein>
    <recommendedName>
        <fullName evidence="1">Rhamnogalacturonase A/B/Epimerase-like pectate lyase domain-containing protein</fullName>
    </recommendedName>
</protein>
<dbReference type="EMBL" id="JAASRM010000001">
    <property type="protein sequence ID" value="NIK88373.1"/>
    <property type="molecule type" value="Genomic_DNA"/>
</dbReference>
<evidence type="ECO:0000313" key="2">
    <source>
        <dbReference type="EMBL" id="NIK88373.1"/>
    </source>
</evidence>
<feature type="domain" description="Rhamnogalacturonase A/B/Epimerase-like pectate lyase" evidence="1">
    <location>
        <begin position="339"/>
        <end position="397"/>
    </location>
</feature>
<dbReference type="PANTHER" id="PTHR47572:SF4">
    <property type="entry name" value="LACTONASE DRP35"/>
    <property type="match status" value="1"/>
</dbReference>
<dbReference type="Pfam" id="PF12708">
    <property type="entry name" value="Pect-lyase_RHGA_epim"/>
    <property type="match status" value="2"/>
</dbReference>
<dbReference type="Gene3D" id="2.120.10.30">
    <property type="entry name" value="TolB, C-terminal domain"/>
    <property type="match status" value="2"/>
</dbReference>
<dbReference type="SUPFAM" id="SSF51126">
    <property type="entry name" value="Pectin lyase-like"/>
    <property type="match status" value="2"/>
</dbReference>
<reference evidence="2 3" key="1">
    <citation type="submission" date="2020-03" db="EMBL/GenBank/DDBJ databases">
        <title>Genomic Encyclopedia of Type Strains, Phase IV (KMG-IV): sequencing the most valuable type-strain genomes for metagenomic binning, comparative biology and taxonomic classification.</title>
        <authorList>
            <person name="Goeker M."/>
        </authorList>
    </citation>
    <scope>NUCLEOTIDE SEQUENCE [LARGE SCALE GENOMIC DNA]</scope>
    <source>
        <strain evidence="2 3">DSM 19867</strain>
    </source>
</reference>
<accession>A0A846MYJ8</accession>
<dbReference type="PANTHER" id="PTHR47572">
    <property type="entry name" value="LIPOPROTEIN-RELATED"/>
    <property type="match status" value="1"/>
</dbReference>
<dbReference type="SUPFAM" id="SSF63829">
    <property type="entry name" value="Calcium-dependent phosphotriesterase"/>
    <property type="match status" value="1"/>
</dbReference>
<dbReference type="AlphaFoldDB" id="A0A846MYJ8"/>
<evidence type="ECO:0000259" key="1">
    <source>
        <dbReference type="Pfam" id="PF12708"/>
    </source>
</evidence>
<dbReference type="Proteomes" id="UP000570514">
    <property type="component" value="Unassembled WGS sequence"/>
</dbReference>
<dbReference type="Gene3D" id="2.160.20.10">
    <property type="entry name" value="Single-stranded right-handed beta-helix, Pectin lyase-like"/>
    <property type="match status" value="2"/>
</dbReference>
<name>A0A846MYJ8_9PROT</name>
<organism evidence="2 3">
    <name type="scientific">Rhizomicrobium palustre</name>
    <dbReference type="NCBI Taxonomy" id="189966"/>
    <lineage>
        <taxon>Bacteria</taxon>
        <taxon>Pseudomonadati</taxon>
        <taxon>Pseudomonadota</taxon>
        <taxon>Alphaproteobacteria</taxon>
        <taxon>Micropepsales</taxon>
        <taxon>Micropepsaceae</taxon>
        <taxon>Rhizomicrobium</taxon>
    </lineage>
</organism>
<comment type="caution">
    <text evidence="2">The sequence shown here is derived from an EMBL/GenBank/DDBJ whole genome shotgun (WGS) entry which is preliminary data.</text>
</comment>
<evidence type="ECO:0000313" key="3">
    <source>
        <dbReference type="Proteomes" id="UP000570514"/>
    </source>
</evidence>
<gene>
    <name evidence="2" type="ORF">FHS83_001691</name>
</gene>
<sequence length="971" mass="104638">MTGKGDGQADDTAALQAAIDKAADGGGIVFLPPGRYRISRTILVWPGVRIYGVGASRPVLFLGPNTPGFQRGVANMVVFTGAKRGAIEHVPFPPPSVVPFDPKVADANSSTFYSAISNVDVEIGEGNPAAAGVRLRIAQHAFLTHMDFHLGSGFAGIYQAGNLVRDVRFFGGRYGIVSEKTSPAWQFTILDSVFEGQKNAAIREHELSLTLVNVTMRNTPVGIEIDPGYSDRLWGKDVRFEGVRQSAVLISEEKNVQTQIGFENALAADTPVFARFRESGKSVAGKGRYYRVTDFSHGLAVPGLGQMGKINTKADITGLDSLPPPRADAVRALPPVSEWVSVKSLGAKGDGQADDTAALQKAVDSHRVVFLPMGNYSVNTTLHLKSDTVLIGLHPNLTQIFLPEETPAYKGVGGPKALIQSAEGGDAIVSGIGIFTGGINPRATGLLWMAGEHSLVDDVKFQLALKNEFFSGARPTPFTAAQTAMNVPYQIFGTKPEPRWDGQYPSLWVTKGGGGTFVGCWTPNTLAGAGFYISDTSTPGHAYEMSVEHHVRNEIVLERVSNWEFLAPQTEEEYRESGNAVSLEIRDSHDILVANYHAYRVTRTQLPAPAAVRLYNARNIRFRNVQVNAESGYTSCEGTDCITYLRANKYPFENAIEDTTSGRKLREREFASLDIGATPTPASTSGQEVKKLADGFFALGGGAVDAQGNLYFIDRSFQRIYSWSRDRGLQIVNSHPLDAVNLAVDRSGNLLVLSSAGYAGAVFSLAPNGESLVPLSSQAVNASAKAAFALPTNWWVNGEFKDQYVPAKDHFVTLAEMFAKTVSTAPGKAYVSPDGSLILPAYRTVHQGPPDNRGWRFSPSLDTYGFTVAEPGARIYISNESEARTYSARVTKNGTLADLKVFADRGGESVATDASGKVYLANGQIFVHGPEGQELGRIDVPERPIQLVRGKGMLFILTHHSLYALGLPGAE</sequence>
<dbReference type="InterPro" id="IPR012334">
    <property type="entry name" value="Pectin_lyas_fold"/>
</dbReference>